<dbReference type="Gene3D" id="1.10.150.130">
    <property type="match status" value="1"/>
</dbReference>
<dbReference type="SUPFAM" id="SSF56349">
    <property type="entry name" value="DNA breaking-rejoining enzymes"/>
    <property type="match status" value="1"/>
</dbReference>
<dbReference type="OrthoDB" id="184666at2"/>
<dbReference type="InterPro" id="IPR004107">
    <property type="entry name" value="Integrase_SAM-like_N"/>
</dbReference>
<gene>
    <name evidence="6" type="ORF">BN000_05297</name>
</gene>
<evidence type="ECO:0000256" key="1">
    <source>
        <dbReference type="ARBA" id="ARBA00022908"/>
    </source>
</evidence>
<dbReference type="STRING" id="1499688.BN000_05297"/>
<keyword evidence="3" id="KW-0233">DNA recombination</keyword>
<evidence type="ECO:0000256" key="3">
    <source>
        <dbReference type="ARBA" id="ARBA00023172"/>
    </source>
</evidence>
<sequence>MNIIYEFKEWLLKEQKLTNASSEVYMVSVRHFLKYFNDHHFGEFTKLEKEAVNMYGLSMELDKIPAATINSKMTGLKKFNQFLVNKGFQDNIVLERSHRVEPDAPVKEEEEKVSSFDVEKFLAAVRKGRNKRDLTLIILLMKTNLLISDIVDMKLKDYSNGVISVITQKNQKKIYHLDNEVRSILEGYIQERNYKHYSQSEYLFISNKSGKLDKRYIFHLFKVYSGKAMLVSPITPGKLSGFQSIQEEPVKTTLEYTVDKHIRMDINVIHEDALTNGIAKVEVIIDFKGNQKVFLFVAVKPDYFLHLLKGRKGFYPKGIFITQSFNKALIKDIILYSFYIDEKTPIDFLNQMDLHSLSENEFNNIEEKIVISL</sequence>
<feature type="domain" description="Tyr recombinase" evidence="4">
    <location>
        <begin position="115"/>
        <end position="236"/>
    </location>
</feature>
<dbReference type="Pfam" id="PF02899">
    <property type="entry name" value="Phage_int_SAM_1"/>
    <property type="match status" value="1"/>
</dbReference>
<accession>A0A0U1P4K2</accession>
<dbReference type="InterPro" id="IPR011010">
    <property type="entry name" value="DNA_brk_join_enz"/>
</dbReference>
<dbReference type="GO" id="GO:0003677">
    <property type="term" value="F:DNA binding"/>
    <property type="evidence" value="ECO:0007669"/>
    <property type="project" value="UniProtKB-KW"/>
</dbReference>
<keyword evidence="2" id="KW-0238">DNA-binding</keyword>
<keyword evidence="1" id="KW-0229">DNA integration</keyword>
<dbReference type="InterPro" id="IPR010998">
    <property type="entry name" value="Integrase_recombinase_N"/>
</dbReference>
<dbReference type="EMBL" id="CVRB01000007">
    <property type="protein sequence ID" value="CRK85225.1"/>
    <property type="molecule type" value="Genomic_DNA"/>
</dbReference>
<dbReference type="GO" id="GO:0015074">
    <property type="term" value="P:DNA integration"/>
    <property type="evidence" value="ECO:0007669"/>
    <property type="project" value="UniProtKB-KW"/>
</dbReference>
<dbReference type="RefSeq" id="WP_090640075.1">
    <property type="nucleotide sequence ID" value="NZ_CVRB01000007.1"/>
</dbReference>
<keyword evidence="7" id="KW-1185">Reference proteome</keyword>
<feature type="domain" description="Integrase SAM-like N-terminal" evidence="5">
    <location>
        <begin position="5"/>
        <end position="87"/>
    </location>
</feature>
<proteinExistence type="predicted"/>
<organism evidence="6 7">
    <name type="scientific">Neobacillus massiliamazoniensis</name>
    <dbReference type="NCBI Taxonomy" id="1499688"/>
    <lineage>
        <taxon>Bacteria</taxon>
        <taxon>Bacillati</taxon>
        <taxon>Bacillota</taxon>
        <taxon>Bacilli</taxon>
        <taxon>Bacillales</taxon>
        <taxon>Bacillaceae</taxon>
        <taxon>Neobacillus</taxon>
    </lineage>
</organism>
<dbReference type="Proteomes" id="UP000199087">
    <property type="component" value="Unassembled WGS sequence"/>
</dbReference>
<evidence type="ECO:0000256" key="2">
    <source>
        <dbReference type="ARBA" id="ARBA00023125"/>
    </source>
</evidence>
<dbReference type="Pfam" id="PF00589">
    <property type="entry name" value="Phage_integrase"/>
    <property type="match status" value="1"/>
</dbReference>
<evidence type="ECO:0000259" key="4">
    <source>
        <dbReference type="Pfam" id="PF00589"/>
    </source>
</evidence>
<name>A0A0U1P4K2_9BACI</name>
<dbReference type="InterPro" id="IPR013762">
    <property type="entry name" value="Integrase-like_cat_sf"/>
</dbReference>
<evidence type="ECO:0000313" key="7">
    <source>
        <dbReference type="Proteomes" id="UP000199087"/>
    </source>
</evidence>
<dbReference type="AlphaFoldDB" id="A0A0U1P4K2"/>
<dbReference type="GO" id="GO:0006310">
    <property type="term" value="P:DNA recombination"/>
    <property type="evidence" value="ECO:0007669"/>
    <property type="project" value="UniProtKB-KW"/>
</dbReference>
<dbReference type="InterPro" id="IPR002104">
    <property type="entry name" value="Integrase_catalytic"/>
</dbReference>
<protein>
    <submittedName>
        <fullName evidence="6">TnpI resolvase</fullName>
    </submittedName>
</protein>
<evidence type="ECO:0000259" key="5">
    <source>
        <dbReference type="Pfam" id="PF02899"/>
    </source>
</evidence>
<evidence type="ECO:0000313" key="6">
    <source>
        <dbReference type="EMBL" id="CRK85225.1"/>
    </source>
</evidence>
<dbReference type="Gene3D" id="1.10.443.10">
    <property type="entry name" value="Intergrase catalytic core"/>
    <property type="match status" value="1"/>
</dbReference>
<reference evidence="7" key="1">
    <citation type="submission" date="2015-05" db="EMBL/GenBank/DDBJ databases">
        <authorList>
            <person name="Urmite Genomes"/>
        </authorList>
    </citation>
    <scope>NUCLEOTIDE SEQUENCE [LARGE SCALE GENOMIC DNA]</scope>
    <source>
        <strain evidence="7">LF1</strain>
    </source>
</reference>